<dbReference type="OrthoDB" id="44239at2157"/>
<proteinExistence type="predicted"/>
<keyword evidence="2" id="KW-0472">Membrane</keyword>
<dbReference type="AlphaFoldDB" id="A0A510DXU5"/>
<dbReference type="RefSeq" id="WP_149528754.1">
    <property type="nucleotide sequence ID" value="NZ_AP018929.1"/>
</dbReference>
<feature type="transmembrane region" description="Helical" evidence="2">
    <location>
        <begin position="251"/>
        <end position="269"/>
    </location>
</feature>
<dbReference type="Proteomes" id="UP000322983">
    <property type="component" value="Chromosome"/>
</dbReference>
<keyword evidence="2" id="KW-0812">Transmembrane</keyword>
<evidence type="ECO:0000256" key="2">
    <source>
        <dbReference type="SAM" id="Phobius"/>
    </source>
</evidence>
<feature type="compositionally biased region" description="Basic and acidic residues" evidence="1">
    <location>
        <begin position="495"/>
        <end position="505"/>
    </location>
</feature>
<keyword evidence="2" id="KW-1133">Transmembrane helix</keyword>
<feature type="transmembrane region" description="Helical" evidence="2">
    <location>
        <begin position="431"/>
        <end position="453"/>
    </location>
</feature>
<evidence type="ECO:0000313" key="4">
    <source>
        <dbReference type="Proteomes" id="UP000322983"/>
    </source>
</evidence>
<reference evidence="3 4" key="1">
    <citation type="journal article" date="2020" name="Int. J. Syst. Evol. Microbiol.">
        <title>Sulfuracidifex tepidarius gen. nov., sp. nov. and transfer of Sulfolobus metallicus Huber and Stetter 1992 to the genus Sulfuracidifex as Sulfuracidifex metallicus comb. nov.</title>
        <authorList>
            <person name="Itoh T."/>
            <person name="Miura T."/>
            <person name="Sakai H.D."/>
            <person name="Kato S."/>
            <person name="Ohkuma M."/>
            <person name="Takashina T."/>
        </authorList>
    </citation>
    <scope>NUCLEOTIDE SEQUENCE [LARGE SCALE GENOMIC DNA]</scope>
    <source>
        <strain evidence="3 4">IC-006</strain>
    </source>
</reference>
<dbReference type="KEGG" id="step:IC006_2351"/>
<name>A0A510DXU5_9CREN</name>
<evidence type="ECO:0000313" key="3">
    <source>
        <dbReference type="EMBL" id="BBG25017.1"/>
    </source>
</evidence>
<feature type="transmembrane region" description="Helical" evidence="2">
    <location>
        <begin position="360"/>
        <end position="393"/>
    </location>
</feature>
<feature type="transmembrane region" description="Helical" evidence="2">
    <location>
        <begin position="65"/>
        <end position="84"/>
    </location>
</feature>
<feature type="transmembrane region" description="Helical" evidence="2">
    <location>
        <begin position="399"/>
        <end position="424"/>
    </location>
</feature>
<gene>
    <name evidence="3" type="ORF">IC006_2351</name>
</gene>
<feature type="transmembrane region" description="Helical" evidence="2">
    <location>
        <begin position="35"/>
        <end position="58"/>
    </location>
</feature>
<protein>
    <submittedName>
        <fullName evidence="3">Uncharacterized protein</fullName>
    </submittedName>
</protein>
<dbReference type="EMBL" id="AP018929">
    <property type="protein sequence ID" value="BBG25017.1"/>
    <property type="molecule type" value="Genomic_DNA"/>
</dbReference>
<feature type="compositionally biased region" description="Gly residues" evidence="1">
    <location>
        <begin position="469"/>
        <end position="478"/>
    </location>
</feature>
<evidence type="ECO:0000256" key="1">
    <source>
        <dbReference type="SAM" id="MobiDB-lite"/>
    </source>
</evidence>
<sequence length="505" mass="54097">MKRSLTIFIIILLTPSLLGGIGNIVTIAQTGNGITVGNFISTLYDIIPPLLLLLAILANRYDQRYALVLFAASLASALFLAAAGKTTIPGIYTPGNITYIQLNIKGPSTIYIGQTGTWTISGANVTPQWYIMNVSNGVKIASGSGTLISWNDISPGKYVIVATYIGNSTNSSSIIYAYGSFVFNSQYPPSPLGWIQEAIESAFQDLINTVVGGFSLIGSFVSSNIVPINDFVYSPTTNAFTISIYFKIEELMTGLAMLLIAASIAYNAFRGFYYDLIDLARDVLYKLGVWGLFTSGGLTIYDYAAGFINYLINVTVGPYLNAIAGEMLTSIASFWALFAASNVIGFDFASALRQYATDVVLFYSIFVGLAFVRYAILLAAVSLIPLAATLWIFEWTRPIAGIIVDLIVGLMASGIIAAITFALLEQMGIGIIIFLAGPIIGGVEFAVTLFLTFTSLKPHQHIAGLTRRVGGGSDGGGTQPPSPQPQSPQAPSQPEPRERNPSPYM</sequence>
<accession>A0A510DXU5</accession>
<keyword evidence="4" id="KW-1185">Reference proteome</keyword>
<dbReference type="GeneID" id="41716076"/>
<feature type="transmembrane region" description="Helical" evidence="2">
    <location>
        <begin position="289"/>
        <end position="312"/>
    </location>
</feature>
<feature type="compositionally biased region" description="Pro residues" evidence="1">
    <location>
        <begin position="480"/>
        <end position="494"/>
    </location>
</feature>
<feature type="region of interest" description="Disordered" evidence="1">
    <location>
        <begin position="467"/>
        <end position="505"/>
    </location>
</feature>
<dbReference type="STRING" id="1294262.GCA_001316085_02670"/>
<feature type="transmembrane region" description="Helical" evidence="2">
    <location>
        <begin position="327"/>
        <end position="348"/>
    </location>
</feature>
<organism evidence="3 4">
    <name type="scientific">Sulfuracidifex tepidarius</name>
    <dbReference type="NCBI Taxonomy" id="1294262"/>
    <lineage>
        <taxon>Archaea</taxon>
        <taxon>Thermoproteota</taxon>
        <taxon>Thermoprotei</taxon>
        <taxon>Sulfolobales</taxon>
        <taxon>Sulfolobaceae</taxon>
        <taxon>Sulfuracidifex</taxon>
    </lineage>
</organism>